<comment type="caution">
    <text evidence="1">The sequence shown here is derived from an EMBL/GenBank/DDBJ whole genome shotgun (WGS) entry which is preliminary data.</text>
</comment>
<sequence length="68" mass="7589">MAGHGTILHYFDGLRDLENGVDLGYTFAIIPSAQTLRKIENKVECQALFLLDVFVLRQHYTECMSAGG</sequence>
<keyword evidence="2" id="KW-1185">Reference proteome</keyword>
<organism evidence="1 2">
    <name type="scientific">Solanum tuberosum</name>
    <name type="common">Potato</name>
    <dbReference type="NCBI Taxonomy" id="4113"/>
    <lineage>
        <taxon>Eukaryota</taxon>
        <taxon>Viridiplantae</taxon>
        <taxon>Streptophyta</taxon>
        <taxon>Embryophyta</taxon>
        <taxon>Tracheophyta</taxon>
        <taxon>Spermatophyta</taxon>
        <taxon>Magnoliopsida</taxon>
        <taxon>eudicotyledons</taxon>
        <taxon>Gunneridae</taxon>
        <taxon>Pentapetalae</taxon>
        <taxon>asterids</taxon>
        <taxon>lamiids</taxon>
        <taxon>Solanales</taxon>
        <taxon>Solanaceae</taxon>
        <taxon>Solanoideae</taxon>
        <taxon>Solaneae</taxon>
        <taxon>Solanum</taxon>
    </lineage>
</organism>
<reference evidence="1 2" key="1">
    <citation type="journal article" date="2021" name="bioRxiv">
        <title>Chromosome-scale and haplotype-resolved genome assembly of a tetraploid potato cultivar.</title>
        <authorList>
            <person name="Sun H."/>
            <person name="Jiao W.-B."/>
            <person name="Krause K."/>
            <person name="Campoy J.A."/>
            <person name="Goel M."/>
            <person name="Folz-Donahue K."/>
            <person name="Kukat C."/>
            <person name="Huettel B."/>
            <person name="Schneeberger K."/>
        </authorList>
    </citation>
    <scope>NUCLEOTIDE SEQUENCE [LARGE SCALE GENOMIC DNA]</scope>
    <source>
        <strain evidence="1">SolTubOtavaFocal</strain>
        <tissue evidence="1">Leaves</tissue>
    </source>
</reference>
<gene>
    <name evidence="1" type="ORF">KY290_019361</name>
</gene>
<name>A0ABQ7VHJ8_SOLTU</name>
<dbReference type="Proteomes" id="UP000826656">
    <property type="component" value="Unassembled WGS sequence"/>
</dbReference>
<proteinExistence type="predicted"/>
<protein>
    <submittedName>
        <fullName evidence="1">Uncharacterized protein</fullName>
    </submittedName>
</protein>
<dbReference type="EMBL" id="JAIVGD010000013">
    <property type="protein sequence ID" value="KAH0763288.1"/>
    <property type="molecule type" value="Genomic_DNA"/>
</dbReference>
<accession>A0ABQ7VHJ8</accession>
<evidence type="ECO:0000313" key="1">
    <source>
        <dbReference type="EMBL" id="KAH0763288.1"/>
    </source>
</evidence>
<evidence type="ECO:0000313" key="2">
    <source>
        <dbReference type="Proteomes" id="UP000826656"/>
    </source>
</evidence>